<organism evidence="1 2">
    <name type="scientific">Oligosphaera ethanolica</name>
    <dbReference type="NCBI Taxonomy" id="760260"/>
    <lineage>
        <taxon>Bacteria</taxon>
        <taxon>Pseudomonadati</taxon>
        <taxon>Lentisphaerota</taxon>
        <taxon>Oligosphaeria</taxon>
        <taxon>Oligosphaerales</taxon>
        <taxon>Oligosphaeraceae</taxon>
        <taxon>Oligosphaera</taxon>
    </lineage>
</organism>
<gene>
    <name evidence="1" type="ORF">J3R75_003130</name>
</gene>
<comment type="caution">
    <text evidence="1">The sequence shown here is derived from an EMBL/GenBank/DDBJ whole genome shotgun (WGS) entry which is preliminary data.</text>
</comment>
<accession>A0AAE3VIQ6</accession>
<evidence type="ECO:0000313" key="2">
    <source>
        <dbReference type="Proteomes" id="UP001238163"/>
    </source>
</evidence>
<sequence>MSKPFIMATGGECADSIQYVEATGQTYRDLTKVSGVAYSGGMMNLGWRDRVVVDIASMEMAPQIPLLLAHWNDPGARLGVVTAKKASNQLLVSGGIDTSNEKGKYIAEAGKKIDWQLSIGADVMASERIPEGEERTINGQKFQGPIVHVTKALLREVSIVAVGADISTHLKIAASFNMITLASNQPHPQTQKEQHQMDKILQDFIRAKYSLGPDWDETAIKAHLTTVGSNVEAEKADMLKAAAHGSSAGETLHNTATPTVDTPTLTAGALNLENVVGKTVEKALEAARTQETTRITDINKITAEYPDIREKAISAGWSKIQTEQAVEVLKAYASKLPGATGNIIVRNGPSVDASALEASLSFQCGIKEDIIKATCGEKAMDIADKHLRGMGLKDVMVEACRLEGKNVGVAFNNDTIKAAFSTVSLPGILSNVANKKALQAYNAIDSIASKLCSVGDLNDFKEAERVRLVDVGDLELVGADGELKDSTVSEDRATNKLSTYGKVFTLTRKMIYDDDLGEFLKIPTGFGSRGKRKIDQVFFSRLLSNPVQADGKALFSTDHKNYTGGLTSALGVESLEKAITKFMDQVDSDGQPISVEPKFLLVPTVLFPVAQRLTMSTLLIGGDAVVPAGNVIAKYGLTPIASPYLTNATYTGFSDTGWYLWGDPNQVDTFEIGYFRGKKSPTVELGETNFNTLGMSFRVYFDFGVREQDHRGIVFNKGKV</sequence>
<name>A0AAE3VIQ6_9BACT</name>
<proteinExistence type="predicted"/>
<keyword evidence="1" id="KW-0687">Ribonucleoprotein</keyword>
<dbReference type="AlphaFoldDB" id="A0AAE3VIQ6"/>
<protein>
    <submittedName>
        <fullName evidence="1">Ribosomal protein L12E/L44/L45/RPP1/RPP2</fullName>
    </submittedName>
</protein>
<dbReference type="Pfam" id="PF25209">
    <property type="entry name" value="Phage_capsid_4"/>
    <property type="match status" value="1"/>
</dbReference>
<dbReference type="Proteomes" id="UP001238163">
    <property type="component" value="Unassembled WGS sequence"/>
</dbReference>
<evidence type="ECO:0000313" key="1">
    <source>
        <dbReference type="EMBL" id="MDQ0291023.1"/>
    </source>
</evidence>
<dbReference type="RefSeq" id="WP_307263214.1">
    <property type="nucleotide sequence ID" value="NZ_JAUSVL010000001.1"/>
</dbReference>
<dbReference type="EMBL" id="JAUSVL010000001">
    <property type="protein sequence ID" value="MDQ0291023.1"/>
    <property type="molecule type" value="Genomic_DNA"/>
</dbReference>
<dbReference type="GO" id="GO:0005840">
    <property type="term" value="C:ribosome"/>
    <property type="evidence" value="ECO:0007669"/>
    <property type="project" value="UniProtKB-KW"/>
</dbReference>
<reference evidence="1" key="1">
    <citation type="submission" date="2023-07" db="EMBL/GenBank/DDBJ databases">
        <title>Genomic Encyclopedia of Type Strains, Phase IV (KMG-IV): sequencing the most valuable type-strain genomes for metagenomic binning, comparative biology and taxonomic classification.</title>
        <authorList>
            <person name="Goeker M."/>
        </authorList>
    </citation>
    <scope>NUCLEOTIDE SEQUENCE</scope>
    <source>
        <strain evidence="1">DSM 24202</strain>
    </source>
</reference>
<keyword evidence="2" id="KW-1185">Reference proteome</keyword>
<keyword evidence="1" id="KW-0689">Ribosomal protein</keyword>